<reference evidence="1 2" key="1">
    <citation type="submission" date="2017-04" db="EMBL/GenBank/DDBJ databases">
        <authorList>
            <person name="Afonso C.L."/>
            <person name="Miller P.J."/>
            <person name="Scott M.A."/>
            <person name="Spackman E."/>
            <person name="Goraichik I."/>
            <person name="Dimitrov K.M."/>
            <person name="Suarez D.L."/>
            <person name="Swayne D.E."/>
        </authorList>
    </citation>
    <scope>NUCLEOTIDE SEQUENCE [LARGE SCALE GENOMIC DNA]</scope>
    <source>
        <strain evidence="1 2">DSM 26133</strain>
    </source>
</reference>
<evidence type="ECO:0000313" key="1">
    <source>
        <dbReference type="EMBL" id="SMD31927.1"/>
    </source>
</evidence>
<dbReference type="STRING" id="692418.SAMN04488029_0265"/>
<organism evidence="1 2">
    <name type="scientific">Reichenbachiella faecimaris</name>
    <dbReference type="NCBI Taxonomy" id="692418"/>
    <lineage>
        <taxon>Bacteria</taxon>
        <taxon>Pseudomonadati</taxon>
        <taxon>Bacteroidota</taxon>
        <taxon>Cytophagia</taxon>
        <taxon>Cytophagales</taxon>
        <taxon>Reichenbachiellaceae</taxon>
        <taxon>Reichenbachiella</taxon>
    </lineage>
</organism>
<accession>A0A1W2G5I6</accession>
<name>A0A1W2G5I6_REIFA</name>
<evidence type="ECO:0000313" key="2">
    <source>
        <dbReference type="Proteomes" id="UP000192472"/>
    </source>
</evidence>
<protein>
    <submittedName>
        <fullName evidence="1">Uncharacterized protein</fullName>
    </submittedName>
</protein>
<keyword evidence="2" id="KW-1185">Reference proteome</keyword>
<dbReference type="RefSeq" id="WP_084370618.1">
    <property type="nucleotide sequence ID" value="NZ_FWYF01000001.1"/>
</dbReference>
<proteinExistence type="predicted"/>
<dbReference type="OrthoDB" id="871919at2"/>
<sequence length="357" mass="40836">MTLWAGLFGLPFQTYAQTQLQDELAVLDAELDAIFENESDSTSLFALIDELLKPEPKQSQIQMRFGYSSRVTSAGRDFGIDQQGLTPALSFYHYSGLYADATGFWNSEFDPKYNLTVFTLGYIGQIKKKTTYSFSYDHSFYSQKEDYQTLTNSLSSSITQDFKYVYTGIDYSFSFGSETAHRLIWNLTGNLETKGFGPLKRITFLPSIAVLFGNQNITTQYTRTNHLTRFQHASDREMIFFADRLRDAGYTNTTAGFLIRMRDAVNSGEELNAIQTQAYELLFLSDSSETTFSLMNYYLTLPILFETKKRLNFYLSYNYNIPRNLDGAEYEFESNGYFGFSIAYNLALESKGSTNIK</sequence>
<dbReference type="Proteomes" id="UP000192472">
    <property type="component" value="Unassembled WGS sequence"/>
</dbReference>
<dbReference type="AlphaFoldDB" id="A0A1W2G5I6"/>
<dbReference type="EMBL" id="FWYF01000001">
    <property type="protein sequence ID" value="SMD31927.1"/>
    <property type="molecule type" value="Genomic_DNA"/>
</dbReference>
<gene>
    <name evidence="1" type="ORF">SAMN04488029_0265</name>
</gene>